<keyword evidence="5" id="KW-0677">Repeat</keyword>
<gene>
    <name evidence="15" type="ORF">L798_12733</name>
</gene>
<dbReference type="eggNOG" id="KOG1697">
    <property type="taxonomic scope" value="Eukaryota"/>
</dbReference>
<evidence type="ECO:0000256" key="3">
    <source>
        <dbReference type="ARBA" id="ARBA00022606"/>
    </source>
</evidence>
<dbReference type="Pfam" id="PF00520">
    <property type="entry name" value="Ion_trans"/>
    <property type="match status" value="1"/>
</dbReference>
<evidence type="ECO:0000256" key="8">
    <source>
        <dbReference type="ARBA" id="ARBA00023065"/>
    </source>
</evidence>
<feature type="transmembrane region" description="Helical" evidence="13">
    <location>
        <begin position="751"/>
        <end position="774"/>
    </location>
</feature>
<dbReference type="InParanoid" id="A0A067RHV7"/>
<dbReference type="PROSITE" id="PS50088">
    <property type="entry name" value="ANK_REPEAT"/>
    <property type="match status" value="7"/>
</dbReference>
<evidence type="ECO:0000256" key="9">
    <source>
        <dbReference type="ARBA" id="ARBA00023136"/>
    </source>
</evidence>
<feature type="repeat" description="ANK" evidence="12">
    <location>
        <begin position="402"/>
        <end position="434"/>
    </location>
</feature>
<evidence type="ECO:0000256" key="10">
    <source>
        <dbReference type="ARBA" id="ARBA00023180"/>
    </source>
</evidence>
<evidence type="ECO:0000256" key="11">
    <source>
        <dbReference type="ARBA" id="ARBA00023303"/>
    </source>
</evidence>
<feature type="transmembrane region" description="Helical" evidence="13">
    <location>
        <begin position="852"/>
        <end position="870"/>
    </location>
</feature>
<dbReference type="FunCoup" id="A0A067RHV7">
    <property type="interactions" value="2"/>
</dbReference>
<protein>
    <submittedName>
        <fullName evidence="15">Transient receptor potential channel pyrexia</fullName>
    </submittedName>
</protein>
<organism evidence="15 16">
    <name type="scientific">Zootermopsis nevadensis</name>
    <name type="common">Dampwood termite</name>
    <dbReference type="NCBI Taxonomy" id="136037"/>
    <lineage>
        <taxon>Eukaryota</taxon>
        <taxon>Metazoa</taxon>
        <taxon>Ecdysozoa</taxon>
        <taxon>Arthropoda</taxon>
        <taxon>Hexapoda</taxon>
        <taxon>Insecta</taxon>
        <taxon>Pterygota</taxon>
        <taxon>Neoptera</taxon>
        <taxon>Polyneoptera</taxon>
        <taxon>Dictyoptera</taxon>
        <taxon>Blattodea</taxon>
        <taxon>Blattoidea</taxon>
        <taxon>Termitoidae</taxon>
        <taxon>Termopsidae</taxon>
        <taxon>Zootermopsis</taxon>
    </lineage>
</organism>
<accession>A0A067RHV7</accession>
<feature type="repeat" description="ANK" evidence="12">
    <location>
        <begin position="434"/>
        <end position="466"/>
    </location>
</feature>
<reference evidence="15 16" key="1">
    <citation type="journal article" date="2014" name="Nat. Commun.">
        <title>Molecular traces of alternative social organization in a termite genome.</title>
        <authorList>
            <person name="Terrapon N."/>
            <person name="Li C."/>
            <person name="Robertson H.M."/>
            <person name="Ji L."/>
            <person name="Meng X."/>
            <person name="Booth W."/>
            <person name="Chen Z."/>
            <person name="Childers C.P."/>
            <person name="Glastad K.M."/>
            <person name="Gokhale K."/>
            <person name="Gowin J."/>
            <person name="Gronenberg W."/>
            <person name="Hermansen R.A."/>
            <person name="Hu H."/>
            <person name="Hunt B.G."/>
            <person name="Huylmans A.K."/>
            <person name="Khalil S.M."/>
            <person name="Mitchell R.D."/>
            <person name="Munoz-Torres M.C."/>
            <person name="Mustard J.A."/>
            <person name="Pan H."/>
            <person name="Reese J.T."/>
            <person name="Scharf M.E."/>
            <person name="Sun F."/>
            <person name="Vogel H."/>
            <person name="Xiao J."/>
            <person name="Yang W."/>
            <person name="Yang Z."/>
            <person name="Yang Z."/>
            <person name="Zhou J."/>
            <person name="Zhu J."/>
            <person name="Brent C.S."/>
            <person name="Elsik C.G."/>
            <person name="Goodisman M.A."/>
            <person name="Liberles D.A."/>
            <person name="Roe R.M."/>
            <person name="Vargo E.L."/>
            <person name="Vilcinskas A."/>
            <person name="Wang J."/>
            <person name="Bornberg-Bauer E."/>
            <person name="Korb J."/>
            <person name="Zhang G."/>
            <person name="Liebig J."/>
        </authorList>
    </citation>
    <scope>NUCLEOTIDE SEQUENCE [LARGE SCALE GENOMIC DNA]</scope>
    <source>
        <tissue evidence="15">Whole organism</tissue>
    </source>
</reference>
<name>A0A067RHV7_ZOONE</name>
<keyword evidence="11" id="KW-0407">Ion channel</keyword>
<feature type="transmembrane region" description="Helical" evidence="13">
    <location>
        <begin position="882"/>
        <end position="906"/>
    </location>
</feature>
<evidence type="ECO:0000256" key="6">
    <source>
        <dbReference type="ARBA" id="ARBA00022989"/>
    </source>
</evidence>
<evidence type="ECO:0000256" key="7">
    <source>
        <dbReference type="ARBA" id="ARBA00023043"/>
    </source>
</evidence>
<dbReference type="Gene3D" id="1.25.40.20">
    <property type="entry name" value="Ankyrin repeat-containing domain"/>
    <property type="match status" value="1"/>
</dbReference>
<feature type="repeat" description="ANK" evidence="12">
    <location>
        <begin position="643"/>
        <end position="675"/>
    </location>
</feature>
<feature type="repeat" description="ANK" evidence="12">
    <location>
        <begin position="507"/>
        <end position="539"/>
    </location>
</feature>
<dbReference type="Pfam" id="PF12796">
    <property type="entry name" value="Ank_2"/>
    <property type="match status" value="3"/>
</dbReference>
<comment type="subcellular location">
    <subcellularLocation>
        <location evidence="1">Membrane</location>
        <topology evidence="1">Multi-pass membrane protein</topology>
    </subcellularLocation>
</comment>
<evidence type="ECO:0000256" key="5">
    <source>
        <dbReference type="ARBA" id="ARBA00022737"/>
    </source>
</evidence>
<keyword evidence="15" id="KW-0675">Receptor</keyword>
<dbReference type="InterPro" id="IPR005821">
    <property type="entry name" value="Ion_trans_dom"/>
</dbReference>
<evidence type="ECO:0000256" key="1">
    <source>
        <dbReference type="ARBA" id="ARBA00004141"/>
    </source>
</evidence>
<dbReference type="SUPFAM" id="SSF48403">
    <property type="entry name" value="Ankyrin repeat"/>
    <property type="match status" value="1"/>
</dbReference>
<dbReference type="EMBL" id="KK852498">
    <property type="protein sequence ID" value="KDR22603.1"/>
    <property type="molecule type" value="Genomic_DNA"/>
</dbReference>
<evidence type="ECO:0000256" key="12">
    <source>
        <dbReference type="PROSITE-ProRule" id="PRU00023"/>
    </source>
</evidence>
<keyword evidence="2" id="KW-0813">Transport</keyword>
<feature type="non-terminal residue" evidence="15">
    <location>
        <position position="1093"/>
    </location>
</feature>
<dbReference type="Proteomes" id="UP000027135">
    <property type="component" value="Unassembled WGS sequence"/>
</dbReference>
<dbReference type="PANTHER" id="PTHR47143">
    <property type="entry name" value="TRANSIENT RECEPTOR POTENTIAL CATION CHANNEL PROTEIN PAINLESS"/>
    <property type="match status" value="1"/>
</dbReference>
<keyword evidence="9 13" id="KW-0472">Membrane</keyword>
<evidence type="ECO:0000256" key="13">
    <source>
        <dbReference type="SAM" id="Phobius"/>
    </source>
</evidence>
<dbReference type="PROSITE" id="PS50297">
    <property type="entry name" value="ANK_REP_REGION"/>
    <property type="match status" value="6"/>
</dbReference>
<keyword evidence="6 13" id="KW-1133">Transmembrane helix</keyword>
<dbReference type="InterPro" id="IPR036770">
    <property type="entry name" value="Ankyrin_rpt-contain_sf"/>
</dbReference>
<feature type="repeat" description="ANK" evidence="12">
    <location>
        <begin position="608"/>
        <end position="642"/>
    </location>
</feature>
<sequence>MFILDEFLKDQLHQYNVGKRHLANMMGEDPDTFTQEDIDKAIEYLFPSGLFDPKARPMMKPPNEVFPPRKAAEFDESGRPHNFLFYTGKSNLYQLLFDIVSHMNSLNEFEDKMIQKHLTPDTTQALVTAGYVWLPKNEIERTLVENLKDREYSNLISVLERLLEHPYSYRIKDFIQKFRKPMLSQTSLLDIPKPQYAADGRAYVTTENCLRKSARGEVTVRSPGTGLITINNKSIEYFEHIQDREQVGSVSMNVERVPLTALPKYSTVSPKLLGRWRSSKAGTSLQEDEYHVKRGESPPADDIVHFDSFEDVRSEAFNVTVCRSNVRQGLLDLMRSNASTAHYLEDIEAGKLSVGDVQPLINRSSRMERNITFLWAAFLKRLDFLQLLFPLGVDINFSEPVEGFTALHLSAFNGSVECSKFLILKGANINLAPRWFTPLHSAAFGNSFEVVKLLLDNGAKLEVTGATKSNDDFIYGYPLHSAVKANAVECILLLIARCSNINSLEPGGVSPLHSAAELGHIQPLKVLLDYGVDPNLVTRDKKNTALHLAAEGGFSECASLLLSKGANADARNCKGQTALHLAARAQSVQCVEILLNTGACDSSAVDIDMRSPLHSAVGKSLLAFEITEILLMWKAEVNQKDKYGYTPLHIAALNEQSRCVETLLYHGADVSAKTKGGISALSIIVRKTPASLAMLYQKLDSAITLCDTEASNREVELKLDFRFLLQNCDMGEISFLKTFVDAEWEKIRKYYVARILFCGIFVLNLSAYILMALAHNCYNTSKAVSNATSNGSETQLCQDTSMVAEFLRRNHLVTETTWFVLVFFTVCECVRKFMGFAAYSSLKQYLSQIENVVEWFVIASVFVVSCIYTGRTYTWQNHVGAFAVLLSWINLMVMIGQLPVLGSYVAMYTSVQKEFAKLFAAYLCLLIGFTISFCVIFPTSDAFGNPFVGFIKVLVMMTGELDFEDLLFGKDDEKKPEFLLEISAHVIFTVFVLFVTVILMNLLVGIAVHDIQGLQKVAGLLKLVRQTELISYIESALFNGYLPKCIIKVLQWTALVSPSAYRVVILVKPLNPREKRLPKNVLVAAYEMAKQRR</sequence>
<feature type="repeat" description="ANK" evidence="12">
    <location>
        <begin position="574"/>
        <end position="599"/>
    </location>
</feature>
<dbReference type="OMA" id="WQNHVGA"/>
<dbReference type="PANTHER" id="PTHR47143:SF1">
    <property type="entry name" value="ION_TRANS DOMAIN-CONTAINING PROTEIN"/>
    <property type="match status" value="1"/>
</dbReference>
<proteinExistence type="predicted"/>
<dbReference type="PRINTS" id="PR01415">
    <property type="entry name" value="ANKYRIN"/>
</dbReference>
<dbReference type="InterPro" id="IPR052076">
    <property type="entry name" value="TRP_cation_channel"/>
</dbReference>
<evidence type="ECO:0000256" key="2">
    <source>
        <dbReference type="ARBA" id="ARBA00022448"/>
    </source>
</evidence>
<feature type="repeat" description="ANK" evidence="12">
    <location>
        <begin position="541"/>
        <end position="573"/>
    </location>
</feature>
<dbReference type="eggNOG" id="KOG0510">
    <property type="taxonomic scope" value="Eukaryota"/>
</dbReference>
<dbReference type="InterPro" id="IPR002110">
    <property type="entry name" value="Ankyrin_rpt"/>
</dbReference>
<dbReference type="GO" id="GO:0034703">
    <property type="term" value="C:cation channel complex"/>
    <property type="evidence" value="ECO:0007669"/>
    <property type="project" value="UniProtKB-ARBA"/>
</dbReference>
<dbReference type="AlphaFoldDB" id="A0A067RHV7"/>
<dbReference type="GO" id="GO:0005216">
    <property type="term" value="F:monoatomic ion channel activity"/>
    <property type="evidence" value="ECO:0007669"/>
    <property type="project" value="InterPro"/>
</dbReference>
<evidence type="ECO:0000259" key="14">
    <source>
        <dbReference type="Pfam" id="PF00520"/>
    </source>
</evidence>
<evidence type="ECO:0000256" key="4">
    <source>
        <dbReference type="ARBA" id="ARBA00022692"/>
    </source>
</evidence>
<evidence type="ECO:0000313" key="16">
    <source>
        <dbReference type="Proteomes" id="UP000027135"/>
    </source>
</evidence>
<keyword evidence="16" id="KW-1185">Reference proteome</keyword>
<evidence type="ECO:0000313" key="15">
    <source>
        <dbReference type="EMBL" id="KDR22603.1"/>
    </source>
</evidence>
<dbReference type="STRING" id="136037.A0A067RHV7"/>
<keyword evidence="8" id="KW-0406">Ion transport</keyword>
<keyword evidence="7 12" id="KW-0040">ANK repeat</keyword>
<keyword evidence="3" id="KW-0716">Sensory transduction</keyword>
<feature type="transmembrane region" description="Helical" evidence="13">
    <location>
        <begin position="982"/>
        <end position="1008"/>
    </location>
</feature>
<feature type="domain" description="Ion transport" evidence="14">
    <location>
        <begin position="814"/>
        <end position="1016"/>
    </location>
</feature>
<keyword evidence="10" id="KW-0325">Glycoprotein</keyword>
<dbReference type="SMART" id="SM00248">
    <property type="entry name" value="ANK"/>
    <property type="match status" value="9"/>
</dbReference>
<keyword evidence="4 13" id="KW-0812">Transmembrane</keyword>
<feature type="transmembrane region" description="Helical" evidence="13">
    <location>
        <begin position="918"/>
        <end position="938"/>
    </location>
</feature>